<gene>
    <name evidence="1" type="ORF">IHE55_23480</name>
</gene>
<dbReference type="Pfam" id="PF13671">
    <property type="entry name" value="AAA_33"/>
    <property type="match status" value="1"/>
</dbReference>
<reference evidence="1 2" key="1">
    <citation type="submission" date="2020-09" db="EMBL/GenBank/DDBJ databases">
        <title>Biosynthesis of the nuclear factor of activated T cells inhibitor NFAT-133 and its congeners in Streptomyces pactum.</title>
        <authorList>
            <person name="Zhou W."/>
            <person name="Posri P."/>
            <person name="Abugrain M.E."/>
            <person name="Weisberg A.J."/>
            <person name="Chang J.H."/>
            <person name="Mahmud T."/>
        </authorList>
    </citation>
    <scope>NUCLEOTIDE SEQUENCE [LARGE SCALE GENOMIC DNA]</scope>
    <source>
        <strain evidence="1 2">ATCC 27456</strain>
    </source>
</reference>
<proteinExistence type="predicted"/>
<comment type="caution">
    <text evidence="1">The sequence shown here is derived from an EMBL/GenBank/DDBJ whole genome shotgun (WGS) entry which is preliminary data.</text>
</comment>
<dbReference type="EMBL" id="JACYXC010000001">
    <property type="protein sequence ID" value="MBH5337567.1"/>
    <property type="molecule type" value="Genomic_DNA"/>
</dbReference>
<dbReference type="InterPro" id="IPR027417">
    <property type="entry name" value="P-loop_NTPase"/>
</dbReference>
<organism evidence="1 2">
    <name type="scientific">Streptomyces pactum</name>
    <dbReference type="NCBI Taxonomy" id="68249"/>
    <lineage>
        <taxon>Bacteria</taxon>
        <taxon>Bacillati</taxon>
        <taxon>Actinomycetota</taxon>
        <taxon>Actinomycetes</taxon>
        <taxon>Kitasatosporales</taxon>
        <taxon>Streptomycetaceae</taxon>
        <taxon>Streptomyces</taxon>
    </lineage>
</organism>
<sequence length="199" mass="22193">MLIWINGPFGVGKTQVAHELCRRLPGGFVCDPEQLGFGLHRMLPGPLRGDFQDLPAWRRGTVEMIDRVLRASAGPVIVPMTVVDPRYHRETVGALRDAGHRVHHVALLASPETVRRRLRGRSVPLLRGEDWAVARIDGCLEALRRPEFGVRVVTDGRTVPDIAEEVARGAGLRLTPSSDGRVTQFLRRTWVSVRHIRIG</sequence>
<evidence type="ECO:0000313" key="1">
    <source>
        <dbReference type="EMBL" id="MBH5337567.1"/>
    </source>
</evidence>
<protein>
    <submittedName>
        <fullName evidence="1">AAA family ATPase</fullName>
    </submittedName>
</protein>
<dbReference type="SUPFAM" id="SSF52540">
    <property type="entry name" value="P-loop containing nucleoside triphosphate hydrolases"/>
    <property type="match status" value="1"/>
</dbReference>
<dbReference type="Gene3D" id="3.40.50.300">
    <property type="entry name" value="P-loop containing nucleotide triphosphate hydrolases"/>
    <property type="match status" value="1"/>
</dbReference>
<accession>A0ABS0NQU2</accession>
<dbReference type="RefSeq" id="WP_197990844.1">
    <property type="nucleotide sequence ID" value="NZ_JACYXC010000001.1"/>
</dbReference>
<dbReference type="Proteomes" id="UP000807371">
    <property type="component" value="Unassembled WGS sequence"/>
</dbReference>
<keyword evidence="2" id="KW-1185">Reference proteome</keyword>
<evidence type="ECO:0000313" key="2">
    <source>
        <dbReference type="Proteomes" id="UP000807371"/>
    </source>
</evidence>
<name>A0ABS0NQU2_9ACTN</name>